<evidence type="ECO:0000313" key="1">
    <source>
        <dbReference type="EMBL" id="KAG0430906.1"/>
    </source>
</evidence>
<keyword evidence="2" id="KW-1185">Reference proteome</keyword>
<gene>
    <name evidence="1" type="ORF">HPB47_022266</name>
</gene>
<sequence>MAPLQTPSLGGAAFSEWSQLRRHRRRSQTISPSVAKPVWSEPKKECACEEETKSIKDRFSSWSPTSPLIIPTFTTVEIRFEMTSSLTLVLLLGGVAVCTATAVLGGYSEKPDHHTNPKYLELAHYAASTWSSEHSKPGQTNFDTVVEVLKVETQTVAGTNYRLTLKVAESTCPLTSAYNKDTCSVNAEALQRTCTTVVTEPLQGDKFVSSFECTA</sequence>
<evidence type="ECO:0000313" key="2">
    <source>
        <dbReference type="Proteomes" id="UP000805193"/>
    </source>
</evidence>
<protein>
    <submittedName>
        <fullName evidence="1">Uncharacterized protein</fullName>
    </submittedName>
</protein>
<comment type="caution">
    <text evidence="1">The sequence shown here is derived from an EMBL/GenBank/DDBJ whole genome shotgun (WGS) entry which is preliminary data.</text>
</comment>
<proteinExistence type="predicted"/>
<name>A0AC60QCJ7_IXOPE</name>
<reference evidence="1 2" key="1">
    <citation type="journal article" date="2020" name="Cell">
        <title>Large-Scale Comparative Analyses of Tick Genomes Elucidate Their Genetic Diversity and Vector Capacities.</title>
        <authorList>
            <consortium name="Tick Genome and Microbiome Consortium (TIGMIC)"/>
            <person name="Jia N."/>
            <person name="Wang J."/>
            <person name="Shi W."/>
            <person name="Du L."/>
            <person name="Sun Y."/>
            <person name="Zhan W."/>
            <person name="Jiang J.F."/>
            <person name="Wang Q."/>
            <person name="Zhang B."/>
            <person name="Ji P."/>
            <person name="Bell-Sakyi L."/>
            <person name="Cui X.M."/>
            <person name="Yuan T.T."/>
            <person name="Jiang B.G."/>
            <person name="Yang W.F."/>
            <person name="Lam T.T."/>
            <person name="Chang Q.C."/>
            <person name="Ding S.J."/>
            <person name="Wang X.J."/>
            <person name="Zhu J.G."/>
            <person name="Ruan X.D."/>
            <person name="Zhao L."/>
            <person name="Wei J.T."/>
            <person name="Ye R.Z."/>
            <person name="Que T.C."/>
            <person name="Du C.H."/>
            <person name="Zhou Y.H."/>
            <person name="Cheng J.X."/>
            <person name="Dai P.F."/>
            <person name="Guo W.B."/>
            <person name="Han X.H."/>
            <person name="Huang E.J."/>
            <person name="Li L.F."/>
            <person name="Wei W."/>
            <person name="Gao Y.C."/>
            <person name="Liu J.Z."/>
            <person name="Shao H.Z."/>
            <person name="Wang X."/>
            <person name="Wang C.C."/>
            <person name="Yang T.C."/>
            <person name="Huo Q.B."/>
            <person name="Li W."/>
            <person name="Chen H.Y."/>
            <person name="Chen S.E."/>
            <person name="Zhou L.G."/>
            <person name="Ni X.B."/>
            <person name="Tian J.H."/>
            <person name="Sheng Y."/>
            <person name="Liu T."/>
            <person name="Pan Y.S."/>
            <person name="Xia L.Y."/>
            <person name="Li J."/>
            <person name="Zhao F."/>
            <person name="Cao W.C."/>
        </authorList>
    </citation>
    <scope>NUCLEOTIDE SEQUENCE [LARGE SCALE GENOMIC DNA]</scope>
    <source>
        <strain evidence="1">Iper-2018</strain>
    </source>
</reference>
<dbReference type="Proteomes" id="UP000805193">
    <property type="component" value="Unassembled WGS sequence"/>
</dbReference>
<organism evidence="1 2">
    <name type="scientific">Ixodes persulcatus</name>
    <name type="common">Taiga tick</name>
    <dbReference type="NCBI Taxonomy" id="34615"/>
    <lineage>
        <taxon>Eukaryota</taxon>
        <taxon>Metazoa</taxon>
        <taxon>Ecdysozoa</taxon>
        <taxon>Arthropoda</taxon>
        <taxon>Chelicerata</taxon>
        <taxon>Arachnida</taxon>
        <taxon>Acari</taxon>
        <taxon>Parasitiformes</taxon>
        <taxon>Ixodida</taxon>
        <taxon>Ixodoidea</taxon>
        <taxon>Ixodidae</taxon>
        <taxon>Ixodinae</taxon>
        <taxon>Ixodes</taxon>
    </lineage>
</organism>
<dbReference type="EMBL" id="JABSTQ010009277">
    <property type="protein sequence ID" value="KAG0430906.1"/>
    <property type="molecule type" value="Genomic_DNA"/>
</dbReference>
<accession>A0AC60QCJ7</accession>